<evidence type="ECO:0000259" key="2">
    <source>
        <dbReference type="PROSITE" id="PS50887"/>
    </source>
</evidence>
<keyword evidence="1" id="KW-0812">Transmembrane</keyword>
<dbReference type="SUPFAM" id="SSF55073">
    <property type="entry name" value="Nucleotide cyclase"/>
    <property type="match status" value="1"/>
</dbReference>
<feature type="transmembrane region" description="Helical" evidence="1">
    <location>
        <begin position="66"/>
        <end position="87"/>
    </location>
</feature>
<keyword evidence="3" id="KW-0418">Kinase</keyword>
<sequence>MTTLFLFTAVYLLPTFIMFYMSVDIFLRNPKRAEHRLLSLFTFAYGMMFLGEFFRNASPIEMSPAFVTYWFGNAGLLVFSTSLHFIFRVSNLRKKIPRFLYPGIFYAPMLIVLVTYLFQTNVINSQRFEQVGLFIYPEFNSSYLITITVGNVFHTLVFTLLVYTRKQLNDARRGIITLLIFAASLTLIWNILFGYFSFYGKIPPYAYMYGGLFWAAAITMSMRRFDFLASYQTRFATLYNLNPSAIVLLDRSGVIESANPAAYQLLEETELVGQSFLDYLPQNKRTDWLEHYTHHFDSSNQFIEYETKVATIQKQERYVVMDGDFVFIEQELHGMLLIRDIQASKEAEQAIRFFAYNDPLTKIPNRRSFYETAAAELAQHASCSIVVVDLDGFKAINDTFGHQIGDEYLIHIAQLLEEHVAEIGFAARVGGDEFFLLLYDLIPEQLHHFATSLLERFQVNPFTLAEELIDIRTSIGISFSPDHGINLDTLIHHADQAMYDVKNNGKNDYRIHDTMDKTLRQH</sequence>
<feature type="transmembrane region" description="Helical" evidence="1">
    <location>
        <begin position="6"/>
        <end position="25"/>
    </location>
</feature>
<evidence type="ECO:0000313" key="3">
    <source>
        <dbReference type="EMBL" id="VWX35416.1"/>
    </source>
</evidence>
<feature type="domain" description="GGDEF" evidence="2">
    <location>
        <begin position="381"/>
        <end position="514"/>
    </location>
</feature>
<proteinExistence type="predicted"/>
<dbReference type="Pfam" id="PF00990">
    <property type="entry name" value="GGDEF"/>
    <property type="match status" value="1"/>
</dbReference>
<gene>
    <name evidence="3" type="ORF">EXIGUO9Y_250021</name>
</gene>
<dbReference type="InterPro" id="IPR029787">
    <property type="entry name" value="Nucleotide_cyclase"/>
</dbReference>
<dbReference type="InterPro" id="IPR052155">
    <property type="entry name" value="Biofilm_reg_signaling"/>
</dbReference>
<dbReference type="GO" id="GO:0016301">
    <property type="term" value="F:kinase activity"/>
    <property type="evidence" value="ECO:0007669"/>
    <property type="project" value="UniProtKB-KW"/>
</dbReference>
<dbReference type="Pfam" id="PF13188">
    <property type="entry name" value="PAS_8"/>
    <property type="match status" value="1"/>
</dbReference>
<dbReference type="EMBL" id="CABWKQ010000018">
    <property type="protein sequence ID" value="VWX35416.1"/>
    <property type="molecule type" value="Genomic_DNA"/>
</dbReference>
<dbReference type="Gene3D" id="3.30.70.270">
    <property type="match status" value="1"/>
</dbReference>
<dbReference type="PROSITE" id="PS50887">
    <property type="entry name" value="GGDEF"/>
    <property type="match status" value="1"/>
</dbReference>
<name>A0A653I998_9BACL</name>
<dbReference type="PANTHER" id="PTHR44757">
    <property type="entry name" value="DIGUANYLATE CYCLASE DGCP"/>
    <property type="match status" value="1"/>
</dbReference>
<dbReference type="InterPro" id="IPR035965">
    <property type="entry name" value="PAS-like_dom_sf"/>
</dbReference>
<dbReference type="PANTHER" id="PTHR44757:SF2">
    <property type="entry name" value="BIOFILM ARCHITECTURE MAINTENANCE PROTEIN MBAA"/>
    <property type="match status" value="1"/>
</dbReference>
<organism evidence="3 4">
    <name type="scientific">Exiguobacterium oxidotolerans</name>
    <dbReference type="NCBI Taxonomy" id="223958"/>
    <lineage>
        <taxon>Bacteria</taxon>
        <taxon>Bacillati</taxon>
        <taxon>Bacillota</taxon>
        <taxon>Bacilli</taxon>
        <taxon>Bacillales</taxon>
        <taxon>Bacillales Family XII. Incertae Sedis</taxon>
        <taxon>Exiguobacterium</taxon>
    </lineage>
</organism>
<keyword evidence="1" id="KW-1133">Transmembrane helix</keyword>
<keyword evidence="3" id="KW-0808">Transferase</keyword>
<protein>
    <submittedName>
        <fullName evidence="3">Sensory histidine kinase</fullName>
    </submittedName>
</protein>
<accession>A0A653I998</accession>
<keyword evidence="1" id="KW-0472">Membrane</keyword>
<dbReference type="InterPro" id="IPR000160">
    <property type="entry name" value="GGDEF_dom"/>
</dbReference>
<feature type="transmembrane region" description="Helical" evidence="1">
    <location>
        <begin position="99"/>
        <end position="118"/>
    </location>
</feature>
<dbReference type="AlphaFoldDB" id="A0A653I998"/>
<dbReference type="InterPro" id="IPR043128">
    <property type="entry name" value="Rev_trsase/Diguanyl_cyclase"/>
</dbReference>
<dbReference type="SMART" id="SM00091">
    <property type="entry name" value="PAS"/>
    <property type="match status" value="1"/>
</dbReference>
<evidence type="ECO:0000256" key="1">
    <source>
        <dbReference type="SAM" id="Phobius"/>
    </source>
</evidence>
<evidence type="ECO:0000313" key="4">
    <source>
        <dbReference type="Proteomes" id="UP000439752"/>
    </source>
</evidence>
<feature type="transmembrane region" description="Helical" evidence="1">
    <location>
        <begin position="143"/>
        <end position="163"/>
    </location>
</feature>
<dbReference type="NCBIfam" id="TIGR00229">
    <property type="entry name" value="sensory_box"/>
    <property type="match status" value="1"/>
</dbReference>
<dbReference type="NCBIfam" id="TIGR00254">
    <property type="entry name" value="GGDEF"/>
    <property type="match status" value="1"/>
</dbReference>
<reference evidence="3 4" key="1">
    <citation type="submission" date="2019-10" db="EMBL/GenBank/DDBJ databases">
        <authorList>
            <person name="Karimi E."/>
        </authorList>
    </citation>
    <scope>NUCLEOTIDE SEQUENCE [LARGE SCALE GENOMIC DNA]</scope>
    <source>
        <strain evidence="3">Exiguobacterium sp. 9Y</strain>
    </source>
</reference>
<dbReference type="Gene3D" id="3.30.450.20">
    <property type="entry name" value="PAS domain"/>
    <property type="match status" value="1"/>
</dbReference>
<dbReference type="InterPro" id="IPR000014">
    <property type="entry name" value="PAS"/>
</dbReference>
<dbReference type="SMART" id="SM00267">
    <property type="entry name" value="GGDEF"/>
    <property type="match status" value="1"/>
</dbReference>
<feature type="transmembrane region" description="Helical" evidence="1">
    <location>
        <begin position="37"/>
        <end position="54"/>
    </location>
</feature>
<dbReference type="SUPFAM" id="SSF55785">
    <property type="entry name" value="PYP-like sensor domain (PAS domain)"/>
    <property type="match status" value="1"/>
</dbReference>
<feature type="transmembrane region" description="Helical" evidence="1">
    <location>
        <begin position="175"/>
        <end position="198"/>
    </location>
</feature>
<keyword evidence="4" id="KW-1185">Reference proteome</keyword>
<dbReference type="CDD" id="cd01949">
    <property type="entry name" value="GGDEF"/>
    <property type="match status" value="1"/>
</dbReference>
<dbReference type="Proteomes" id="UP000439752">
    <property type="component" value="Unassembled WGS sequence"/>
</dbReference>
<dbReference type="RefSeq" id="WP_159173288.1">
    <property type="nucleotide sequence ID" value="NZ_LR732312.1"/>
</dbReference>